<comment type="caution">
    <text evidence="2">The sequence shown here is derived from an EMBL/GenBank/DDBJ whole genome shotgun (WGS) entry which is preliminary data.</text>
</comment>
<gene>
    <name evidence="2" type="ORF">QYF49_21365</name>
</gene>
<evidence type="ECO:0008006" key="4">
    <source>
        <dbReference type="Google" id="ProtNLM"/>
    </source>
</evidence>
<dbReference type="EMBL" id="JAUHLN010000005">
    <property type="protein sequence ID" value="MDN4075512.1"/>
    <property type="molecule type" value="Genomic_DNA"/>
</dbReference>
<dbReference type="RefSeq" id="WP_290401616.1">
    <property type="nucleotide sequence ID" value="NZ_JAUHLN010000005.1"/>
</dbReference>
<dbReference type="Proteomes" id="UP001168694">
    <property type="component" value="Unassembled WGS sequence"/>
</dbReference>
<proteinExistence type="predicted"/>
<reference evidence="2" key="1">
    <citation type="submission" date="2023-06" db="EMBL/GenBank/DDBJ databases">
        <title>Draft Genome Sequences of Representative Paenibacillus Polymyxa, Bacillus cereus, Fictibacillus sp., and Brevibacillus agri Strains Isolated from Amazonian Dark Earth.</title>
        <authorList>
            <person name="Pellegrinetti T.A."/>
            <person name="Cunha I.C.M."/>
            <person name="Chaves M.G."/>
            <person name="Freitas A.S."/>
            <person name="Silva A.V.R."/>
            <person name="Tsai S.M."/>
            <person name="Mendes L.W."/>
        </authorList>
    </citation>
    <scope>NUCLEOTIDE SEQUENCE</scope>
    <source>
        <strain evidence="2">CENA-BCM004</strain>
    </source>
</reference>
<feature type="transmembrane region" description="Helical" evidence="1">
    <location>
        <begin position="12"/>
        <end position="29"/>
    </location>
</feature>
<keyword evidence="1" id="KW-1133">Transmembrane helix</keyword>
<evidence type="ECO:0000313" key="3">
    <source>
        <dbReference type="Proteomes" id="UP001168694"/>
    </source>
</evidence>
<sequence length="66" mass="7639">MEPSQKKNHIMFMGVFIVAVIIVMYVFSLRSQLQEVRANQSHYEEQIKSLTSVQQNEALSKNRAVL</sequence>
<evidence type="ECO:0000256" key="1">
    <source>
        <dbReference type="SAM" id="Phobius"/>
    </source>
</evidence>
<accession>A0ABT8EC59</accession>
<keyword evidence="3" id="KW-1185">Reference proteome</keyword>
<protein>
    <recommendedName>
        <fullName evidence="4">Cell division protein FtsL</fullName>
    </recommendedName>
</protein>
<keyword evidence="1" id="KW-0472">Membrane</keyword>
<evidence type="ECO:0000313" key="2">
    <source>
        <dbReference type="EMBL" id="MDN4075512.1"/>
    </source>
</evidence>
<keyword evidence="1" id="KW-0812">Transmembrane</keyword>
<name>A0ABT8EC59_9BACL</name>
<organism evidence="2 3">
    <name type="scientific">Fictibacillus terranigra</name>
    <dbReference type="NCBI Taxonomy" id="3058424"/>
    <lineage>
        <taxon>Bacteria</taxon>
        <taxon>Bacillati</taxon>
        <taxon>Bacillota</taxon>
        <taxon>Bacilli</taxon>
        <taxon>Bacillales</taxon>
        <taxon>Fictibacillaceae</taxon>
        <taxon>Fictibacillus</taxon>
    </lineage>
</organism>